<keyword evidence="3" id="KW-1185">Reference proteome</keyword>
<dbReference type="RefSeq" id="WP_119061304.1">
    <property type="nucleotide sequence ID" value="NZ_QXDF01000001.1"/>
</dbReference>
<dbReference type="OrthoDB" id="7868014at2"/>
<sequence>MADSSMAGQTVALAAILAAGTFLLYFLKHALDALRTWHDAQRRAERLVCALYAEIEANVHDMQAFLDDSLGWERAIRENNTNTSSHFGRIGHDLVYSTHLSELASLPRAVIYKVVAFYSHRERLAAMLDRLEAINHAGADQEQQIASLKQAREIAQEAVTFGKEVLYGLEVHAPMELVNAALRKPATGLRAKAA</sequence>
<gene>
    <name evidence="2" type="ORF">BXY53_1624</name>
</gene>
<evidence type="ECO:0000313" key="3">
    <source>
        <dbReference type="Proteomes" id="UP000266273"/>
    </source>
</evidence>
<protein>
    <submittedName>
        <fullName evidence="2">Uncharacterized protein</fullName>
    </submittedName>
</protein>
<name>A0A397Q645_9HYPH</name>
<evidence type="ECO:0000256" key="1">
    <source>
        <dbReference type="SAM" id="Phobius"/>
    </source>
</evidence>
<keyword evidence="1" id="KW-0472">Membrane</keyword>
<accession>A0A397Q645</accession>
<keyword evidence="1" id="KW-0812">Transmembrane</keyword>
<dbReference type="Proteomes" id="UP000266273">
    <property type="component" value="Unassembled WGS sequence"/>
</dbReference>
<reference evidence="2 3" key="1">
    <citation type="submission" date="2018-08" db="EMBL/GenBank/DDBJ databases">
        <title>Genomic Encyclopedia of Archaeal and Bacterial Type Strains, Phase II (KMG-II): from individual species to whole genera.</title>
        <authorList>
            <person name="Goeker M."/>
        </authorList>
    </citation>
    <scope>NUCLEOTIDE SEQUENCE [LARGE SCALE GENOMIC DNA]</scope>
    <source>
        <strain evidence="2 3">DSM 5002</strain>
    </source>
</reference>
<evidence type="ECO:0000313" key="2">
    <source>
        <dbReference type="EMBL" id="RIA56518.1"/>
    </source>
</evidence>
<comment type="caution">
    <text evidence="2">The sequence shown here is derived from an EMBL/GenBank/DDBJ whole genome shotgun (WGS) entry which is preliminary data.</text>
</comment>
<dbReference type="AlphaFoldDB" id="A0A397Q645"/>
<proteinExistence type="predicted"/>
<keyword evidence="1" id="KW-1133">Transmembrane helix</keyword>
<organism evidence="2 3">
    <name type="scientific">Dichotomicrobium thermohalophilum</name>
    <dbReference type="NCBI Taxonomy" id="933063"/>
    <lineage>
        <taxon>Bacteria</taxon>
        <taxon>Pseudomonadati</taxon>
        <taxon>Pseudomonadota</taxon>
        <taxon>Alphaproteobacteria</taxon>
        <taxon>Hyphomicrobiales</taxon>
        <taxon>Hyphomicrobiaceae</taxon>
        <taxon>Dichotomicrobium</taxon>
    </lineage>
</organism>
<dbReference type="EMBL" id="QXDF01000001">
    <property type="protein sequence ID" value="RIA56518.1"/>
    <property type="molecule type" value="Genomic_DNA"/>
</dbReference>
<feature type="transmembrane region" description="Helical" evidence="1">
    <location>
        <begin position="6"/>
        <end position="27"/>
    </location>
</feature>